<evidence type="ECO:0000259" key="1">
    <source>
        <dbReference type="Pfam" id="PF02350"/>
    </source>
</evidence>
<dbReference type="Pfam" id="PF02350">
    <property type="entry name" value="Epimerase_2"/>
    <property type="match status" value="1"/>
</dbReference>
<dbReference type="PANTHER" id="PTHR43174">
    <property type="entry name" value="UDP-N-ACETYLGLUCOSAMINE 2-EPIMERASE"/>
    <property type="match status" value="1"/>
</dbReference>
<dbReference type="GO" id="GO:0004553">
    <property type="term" value="F:hydrolase activity, hydrolyzing O-glycosyl compounds"/>
    <property type="evidence" value="ECO:0007669"/>
    <property type="project" value="InterPro"/>
</dbReference>
<dbReference type="SUPFAM" id="SSF53756">
    <property type="entry name" value="UDP-Glycosyltransferase/glycogen phosphorylase"/>
    <property type="match status" value="1"/>
</dbReference>
<dbReference type="InterPro" id="IPR003331">
    <property type="entry name" value="UDP_GlcNAc_Epimerase_2_dom"/>
</dbReference>
<dbReference type="PANTHER" id="PTHR43174:SF3">
    <property type="entry name" value="UDP-N-ACETYLGLUCOSAMINE 2-EPIMERASE"/>
    <property type="match status" value="1"/>
</dbReference>
<dbReference type="RefSeq" id="WP_160588576.1">
    <property type="nucleotide sequence ID" value="NZ_BMHN01000001.1"/>
</dbReference>
<feature type="domain" description="UDP-N-acetylglucosamine 2-epimerase" evidence="1">
    <location>
        <begin position="27"/>
        <end position="372"/>
    </location>
</feature>
<organism evidence="2 3">
    <name type="scientific">Pyruvatibacter mobilis</name>
    <dbReference type="NCBI Taxonomy" id="1712261"/>
    <lineage>
        <taxon>Bacteria</taxon>
        <taxon>Pseudomonadati</taxon>
        <taxon>Pseudomonadota</taxon>
        <taxon>Alphaproteobacteria</taxon>
        <taxon>Hyphomicrobiales</taxon>
        <taxon>Parvibaculaceae</taxon>
        <taxon>Pyruvatibacter</taxon>
    </lineage>
</organism>
<dbReference type="Gene3D" id="3.40.50.2000">
    <property type="entry name" value="Glycogen Phosphorylase B"/>
    <property type="match status" value="2"/>
</dbReference>
<keyword evidence="2" id="KW-0326">Glycosidase</keyword>
<evidence type="ECO:0000313" key="3">
    <source>
        <dbReference type="Proteomes" id="UP000470384"/>
    </source>
</evidence>
<protein>
    <submittedName>
        <fullName evidence="2">UDP-N-acetylglucosamine 2-epimerase (Hydrolyzing)</fullName>
        <ecNumber evidence="2">3.2.1.183</ecNumber>
    </submittedName>
</protein>
<keyword evidence="2" id="KW-0378">Hydrolase</keyword>
<comment type="caution">
    <text evidence="2">The sequence shown here is derived from an EMBL/GenBank/DDBJ whole genome shotgun (WGS) entry which is preliminary data.</text>
</comment>
<sequence length="407" mass="42920">MIEVDRHIAIITTTRADWGILHPLAEALRDDRQVRLSIIAGGAHLSNRHGMTISEIEEAGFDIAARVPMPLNDDSAQGMGYALGSACWGFAEALGDLTPDLAIVLGDRFEILGAAAAALMARVPLVHIHGGEASEGQIDEQVRHAVTKMAHLHFPAAQAYADRIIAMGEDPARVFAVGSLAVETIRNQTIADWASIAAELGLDPERDVLAVTYHPVTLADDHGVAPVLALGEALALFPEMQMVITGVNADPGSSAVAESMHRLAENHPAAVMVPSLGHRRYLSLVKAAKAVVGNSSSGIIEAPALGTPTVNIGPRQDGRLRAASVIDCAETPNAIAGALTQALSPASQSLAARCETPYGGEDTCRQMVTALKTVPLDGLLIKKLRVADDIRSEADMDIGFKPLELVR</sequence>
<proteinExistence type="predicted"/>
<dbReference type="EC" id="3.2.1.183" evidence="2"/>
<accession>A0A845QD63</accession>
<dbReference type="NCBIfam" id="TIGR03568">
    <property type="entry name" value="NeuC_NnaA"/>
    <property type="match status" value="1"/>
</dbReference>
<dbReference type="AlphaFoldDB" id="A0A845QD63"/>
<dbReference type="Proteomes" id="UP000470384">
    <property type="component" value="Unassembled WGS sequence"/>
</dbReference>
<gene>
    <name evidence="2" type="primary">neuC</name>
    <name evidence="2" type="ORF">GTQ45_12280</name>
</gene>
<dbReference type="GeneID" id="300654124"/>
<dbReference type="EMBL" id="WXYQ01000009">
    <property type="protein sequence ID" value="NBG96512.1"/>
    <property type="molecule type" value="Genomic_DNA"/>
</dbReference>
<evidence type="ECO:0000313" key="2">
    <source>
        <dbReference type="EMBL" id="NBG96512.1"/>
    </source>
</evidence>
<dbReference type="InterPro" id="IPR020004">
    <property type="entry name" value="UDP-GlcNAc_Epase"/>
</dbReference>
<dbReference type="GO" id="GO:0006047">
    <property type="term" value="P:UDP-N-acetylglucosamine metabolic process"/>
    <property type="evidence" value="ECO:0007669"/>
    <property type="project" value="InterPro"/>
</dbReference>
<name>A0A845QD63_9HYPH</name>
<dbReference type="InterPro" id="IPR029767">
    <property type="entry name" value="WecB-like"/>
</dbReference>
<reference evidence="2 3" key="1">
    <citation type="journal article" date="2016" name="Int. J. Syst. Evol. Microbiol.">
        <title>Pyruvatibacter mobilis gen. nov., sp. nov., a marine bacterium from the culture broth of Picochlorum sp. 122.</title>
        <authorList>
            <person name="Wang G."/>
            <person name="Tang M."/>
            <person name="Wu H."/>
            <person name="Dai S."/>
            <person name="Li T."/>
            <person name="Chen C."/>
            <person name="He H."/>
            <person name="Fan J."/>
            <person name="Xiang W."/>
            <person name="Li X."/>
        </authorList>
    </citation>
    <scope>NUCLEOTIDE SEQUENCE [LARGE SCALE GENOMIC DNA]</scope>
    <source>
        <strain evidence="2 3">GYP-11</strain>
    </source>
</reference>
<dbReference type="OrthoDB" id="9803238at2"/>
<keyword evidence="3" id="KW-1185">Reference proteome</keyword>